<accession>A0ACA9Y255</accession>
<evidence type="ECO:0000313" key="2">
    <source>
        <dbReference type="Proteomes" id="UP001152531"/>
    </source>
</evidence>
<reference evidence="1" key="1">
    <citation type="submission" date="2022-06" db="EMBL/GenBank/DDBJ databases">
        <authorList>
            <person name="Legras J.-L."/>
            <person name="Devillers H."/>
            <person name="Grondin C."/>
        </authorList>
    </citation>
    <scope>NUCLEOTIDE SEQUENCE</scope>
    <source>
        <strain evidence="1">CLIB 1444</strain>
    </source>
</reference>
<protein>
    <submittedName>
        <fullName evidence="1">Uncharacterized protein</fullName>
    </submittedName>
</protein>
<organism evidence="1 2">
    <name type="scientific">[Candida] jaroonii</name>
    <dbReference type="NCBI Taxonomy" id="467808"/>
    <lineage>
        <taxon>Eukaryota</taxon>
        <taxon>Fungi</taxon>
        <taxon>Dikarya</taxon>
        <taxon>Ascomycota</taxon>
        <taxon>Saccharomycotina</taxon>
        <taxon>Pichiomycetes</taxon>
        <taxon>Debaryomycetaceae</taxon>
        <taxon>Yamadazyma</taxon>
    </lineage>
</organism>
<comment type="caution">
    <text evidence="1">The sequence shown here is derived from an EMBL/GenBank/DDBJ whole genome shotgun (WGS) entry which is preliminary data.</text>
</comment>
<name>A0ACA9Y255_9ASCO</name>
<proteinExistence type="predicted"/>
<sequence>MNDPNLSDPKNHLSVLNTTELKNGLLNHPDIKEKVEQKPLNLTNDNETNDTTDHDTHKPNNDTNNDKNNDRDDRGVSTVEKAVPIQKIVKTFRDSNKAENENAGDVTINTEVPIDNDESPSNLLPSMKSVNIDRSRYRHYGHQSSMNAETLHKIMKESNEKLPDITETLHKEYKASNAGTSSSTVSNPDSPKDIKNSPGGSEIQASWRSSNNKLLVDETMNNLLGLPKNEIVWPYSNETLSELLKLKIEQEKTKQEEMRIDYASTTLQLLNLAKSMNIDSSLIPVLFSGSVKDVRANLNDLKENTNEFIGSSESKKRSYSDYTRPDFKSEGTSAGSKTEQTSKQDSEISSVRQGSTSTLVSPIRSPPKSPTPHRHDETGSGAHSPNYYSHQHSPNMQPNYHNGVYPIYYPPPPPNGIIPGNLPSNSNSNEASAPSAATTSSSLGSPYQQKYHIMYGPPPPGTQPYPPPTFIPQQYHYYVSNQPGQSTSYPPMVPHQSLVPQDKEREDEHSHKKHKANKNINFMISTPKNPPARKYNIPKEK</sequence>
<keyword evidence="2" id="KW-1185">Reference proteome</keyword>
<dbReference type="Proteomes" id="UP001152531">
    <property type="component" value="Unassembled WGS sequence"/>
</dbReference>
<evidence type="ECO:0000313" key="1">
    <source>
        <dbReference type="EMBL" id="CAH6719027.1"/>
    </source>
</evidence>
<gene>
    <name evidence="1" type="ORF">CLIB1444_01S19812</name>
</gene>
<dbReference type="EMBL" id="CALSDN010000001">
    <property type="protein sequence ID" value="CAH6719027.1"/>
    <property type="molecule type" value="Genomic_DNA"/>
</dbReference>